<keyword evidence="4" id="KW-1185">Reference proteome</keyword>
<organism evidence="3 4">
    <name type="scientific">Megasphaera stantonii</name>
    <dbReference type="NCBI Taxonomy" id="2144175"/>
    <lineage>
        <taxon>Bacteria</taxon>
        <taxon>Bacillati</taxon>
        <taxon>Bacillota</taxon>
        <taxon>Negativicutes</taxon>
        <taxon>Veillonellales</taxon>
        <taxon>Veillonellaceae</taxon>
        <taxon>Megasphaera</taxon>
    </lineage>
</organism>
<dbReference type="Gene3D" id="1.10.260.40">
    <property type="entry name" value="lambda repressor-like DNA-binding domains"/>
    <property type="match status" value="3"/>
</dbReference>
<evidence type="ECO:0000256" key="1">
    <source>
        <dbReference type="ARBA" id="ARBA00023125"/>
    </source>
</evidence>
<evidence type="ECO:0000313" key="3">
    <source>
        <dbReference type="EMBL" id="AXL20290.1"/>
    </source>
</evidence>
<dbReference type="RefSeq" id="WP_107195594.1">
    <property type="nucleotide sequence ID" value="NZ_CP029462.1"/>
</dbReference>
<keyword evidence="1" id="KW-0238">DNA-binding</keyword>
<protein>
    <submittedName>
        <fullName evidence="3">Helix-turn-helix domain-containing protein</fullName>
    </submittedName>
</protein>
<dbReference type="Proteomes" id="UP000254337">
    <property type="component" value="Chromosome"/>
</dbReference>
<dbReference type="InterPro" id="IPR010982">
    <property type="entry name" value="Lambda_DNA-bd_dom_sf"/>
</dbReference>
<feature type="domain" description="HTH cro/C1-type" evidence="2">
    <location>
        <begin position="144"/>
        <end position="189"/>
    </location>
</feature>
<sequence length="285" mass="33740">MNAKKTFIKTANKAARDFYLAEKKPDVTELRWMEVQERIRQNLVLIRNMYGMSQKHCADLLGLNPKYVNAMENGRYYASLRCVWLFSQMFYIPIGLLVEHEWGEEENQIWVEALMKIRQLKEKHGQVYETIRHNLMTLRYYYCLNQNETAALLGLSNSYMWALENGRYHMSFPIAYAVSRLFNMTMDDFIYHRFKEEDFNPFDWNSQHLNPIPKEEWMKVNKAAASNIKKLRIKKGLSVQQLADAIGYGRDAIYKMEQGKTFLRLSIVIDLTQYLNIDIDSLLKT</sequence>
<dbReference type="InterPro" id="IPR001387">
    <property type="entry name" value="Cro/C1-type_HTH"/>
</dbReference>
<dbReference type="SUPFAM" id="SSF47413">
    <property type="entry name" value="lambda repressor-like DNA-binding domains"/>
    <property type="match status" value="3"/>
</dbReference>
<dbReference type="GO" id="GO:0003677">
    <property type="term" value="F:DNA binding"/>
    <property type="evidence" value="ECO:0007669"/>
    <property type="project" value="UniProtKB-KW"/>
</dbReference>
<evidence type="ECO:0000259" key="2">
    <source>
        <dbReference type="PROSITE" id="PS50943"/>
    </source>
</evidence>
<dbReference type="SMART" id="SM00530">
    <property type="entry name" value="HTH_XRE"/>
    <property type="match status" value="3"/>
</dbReference>
<feature type="domain" description="HTH cro/C1-type" evidence="2">
    <location>
        <begin position="43"/>
        <end position="97"/>
    </location>
</feature>
<evidence type="ECO:0000313" key="4">
    <source>
        <dbReference type="Proteomes" id="UP000254337"/>
    </source>
</evidence>
<dbReference type="KEGG" id="meg:DKB62_01165"/>
<dbReference type="CDD" id="cd00093">
    <property type="entry name" value="HTH_XRE"/>
    <property type="match status" value="3"/>
</dbReference>
<proteinExistence type="predicted"/>
<dbReference type="PANTHER" id="PTHR46558:SF4">
    <property type="entry name" value="DNA-BIDING PHAGE PROTEIN"/>
    <property type="match status" value="1"/>
</dbReference>
<dbReference type="EMBL" id="CP029462">
    <property type="protein sequence ID" value="AXL20290.1"/>
    <property type="molecule type" value="Genomic_DNA"/>
</dbReference>
<dbReference type="PANTHER" id="PTHR46558">
    <property type="entry name" value="TRACRIPTIONAL REGULATORY PROTEIN-RELATED-RELATED"/>
    <property type="match status" value="1"/>
</dbReference>
<feature type="domain" description="HTH cro/C1-type" evidence="2">
    <location>
        <begin position="228"/>
        <end position="282"/>
    </location>
</feature>
<dbReference type="PROSITE" id="PS50943">
    <property type="entry name" value="HTH_CROC1"/>
    <property type="match status" value="3"/>
</dbReference>
<dbReference type="OrthoDB" id="1992488at2"/>
<accession>A0A346AWP7</accession>
<gene>
    <name evidence="3" type="ORF">DKB62_01165</name>
</gene>
<name>A0A346AWP7_9FIRM</name>
<reference evidence="3 4" key="1">
    <citation type="submission" date="2018-05" db="EMBL/GenBank/DDBJ databases">
        <title>Complete genome sequence of Megasphaera sp. AJH120T, isolated from the ceca of a chicken.</title>
        <authorList>
            <person name="Maki J."/>
            <person name="Looft T."/>
        </authorList>
    </citation>
    <scope>NUCLEOTIDE SEQUENCE [LARGE SCALE GENOMIC DNA]</scope>
    <source>
        <strain evidence="3 4">AJH120</strain>
    </source>
</reference>
<dbReference type="AlphaFoldDB" id="A0A346AWP7"/>
<dbReference type="Pfam" id="PF01381">
    <property type="entry name" value="HTH_3"/>
    <property type="match status" value="1"/>
</dbReference>